<proteinExistence type="predicted"/>
<protein>
    <submittedName>
        <fullName evidence="1">Uncharacterized protein</fullName>
    </submittedName>
</protein>
<evidence type="ECO:0000313" key="2">
    <source>
        <dbReference type="Proteomes" id="UP000007148"/>
    </source>
</evidence>
<accession>G4TZ69</accession>
<organism evidence="1 2">
    <name type="scientific">Serendipita indica (strain DSM 11827)</name>
    <name type="common">Root endophyte fungus</name>
    <name type="synonym">Piriformospora indica</name>
    <dbReference type="NCBI Taxonomy" id="1109443"/>
    <lineage>
        <taxon>Eukaryota</taxon>
        <taxon>Fungi</taxon>
        <taxon>Dikarya</taxon>
        <taxon>Basidiomycota</taxon>
        <taxon>Agaricomycotina</taxon>
        <taxon>Agaricomycetes</taxon>
        <taxon>Sebacinales</taxon>
        <taxon>Serendipitaceae</taxon>
        <taxon>Serendipita</taxon>
    </lineage>
</organism>
<comment type="caution">
    <text evidence="1">The sequence shown here is derived from an EMBL/GenBank/DDBJ whole genome shotgun (WGS) entry which is preliminary data.</text>
</comment>
<dbReference type="EMBL" id="CAFZ01000868">
    <property type="protein sequence ID" value="CCA76612.1"/>
    <property type="molecule type" value="Genomic_DNA"/>
</dbReference>
<keyword evidence="2" id="KW-1185">Reference proteome</keyword>
<gene>
    <name evidence="1" type="ORF">PIIN_10603</name>
</gene>
<dbReference type="HOGENOM" id="CLU_3224803_0_0_1"/>
<dbReference type="InParanoid" id="G4TZ69"/>
<evidence type="ECO:0000313" key="1">
    <source>
        <dbReference type="EMBL" id="CCA76612.1"/>
    </source>
</evidence>
<sequence>MVQVSEQVFETDGRVYALKRWESEPMQGFIRDRRDLVLMLSVSS</sequence>
<dbReference type="AlphaFoldDB" id="G4TZ69"/>
<name>G4TZ69_SERID</name>
<dbReference type="Proteomes" id="UP000007148">
    <property type="component" value="Unassembled WGS sequence"/>
</dbReference>
<reference evidence="1 2" key="1">
    <citation type="journal article" date="2011" name="PLoS Pathog.">
        <title>Endophytic Life Strategies Decoded by Genome and Transcriptome Analyses of the Mutualistic Root Symbiont Piriformospora indica.</title>
        <authorList>
            <person name="Zuccaro A."/>
            <person name="Lahrmann U."/>
            <person name="Guldener U."/>
            <person name="Langen G."/>
            <person name="Pfiffi S."/>
            <person name="Biedenkopf D."/>
            <person name="Wong P."/>
            <person name="Samans B."/>
            <person name="Grimm C."/>
            <person name="Basiewicz M."/>
            <person name="Murat C."/>
            <person name="Martin F."/>
            <person name="Kogel K.H."/>
        </authorList>
    </citation>
    <scope>NUCLEOTIDE SEQUENCE [LARGE SCALE GENOMIC DNA]</scope>
    <source>
        <strain evidence="1 2">DSM 11827</strain>
    </source>
</reference>